<proteinExistence type="predicted"/>
<dbReference type="GO" id="GO:0008233">
    <property type="term" value="F:peptidase activity"/>
    <property type="evidence" value="ECO:0007669"/>
    <property type="project" value="UniProtKB-KW"/>
</dbReference>
<dbReference type="CDD" id="cd04512">
    <property type="entry name" value="Ntn_Asparaginase_2_like"/>
    <property type="match status" value="1"/>
</dbReference>
<name>A0A101GZ21_9BACT</name>
<gene>
    <name evidence="7" type="ORF">XD86_0914</name>
</gene>
<keyword evidence="2" id="KW-0378">Hydrolase</keyword>
<evidence type="ECO:0000256" key="5">
    <source>
        <dbReference type="PIRSR" id="PIRSR600246-2"/>
    </source>
</evidence>
<evidence type="ECO:0000256" key="4">
    <source>
        <dbReference type="PIRSR" id="PIRSR600246-1"/>
    </source>
</evidence>
<sequence length="301" mass="32942">MKTIIVHGGTGSFKSDKDFDEHRRGVEEAVIHGYSILEERNSSEEAVIAAVSKMEENPTFNCGRGSVLNYNGQIEMDAAIMDNNLNAGAVSGLKRVLHPIEVARAVMEQTDHVLLAGAGLEELVKVLEFPRDDALVVPHRYQQWKAELERIERGEKTRFGKSISLARKAQEYHSTCGAVAIDDHGRMVAGTSTGGMSMKSFGRIGDTPIIGAGTYADSFGAVSATGHGEKIMKLTLSRLVAFFMEQYPAQKSVDIALERARYFDCECGLIAIDRYGNIGIGHTSKDMSWAFIKDGHTPVIF</sequence>
<evidence type="ECO:0000313" key="8">
    <source>
        <dbReference type="Proteomes" id="UP000054260"/>
    </source>
</evidence>
<feature type="binding site" evidence="5">
    <location>
        <begin position="203"/>
        <end position="206"/>
    </location>
    <ligand>
        <name>substrate</name>
    </ligand>
</feature>
<dbReference type="GO" id="GO:0005737">
    <property type="term" value="C:cytoplasm"/>
    <property type="evidence" value="ECO:0007669"/>
    <property type="project" value="TreeGrafter"/>
</dbReference>
<dbReference type="Pfam" id="PF01112">
    <property type="entry name" value="Asparaginase_2"/>
    <property type="match status" value="1"/>
</dbReference>
<dbReference type="FunFam" id="3.60.20.30:FF:000001">
    <property type="entry name" value="Isoaspartyl peptidase/L-asparaginase"/>
    <property type="match status" value="1"/>
</dbReference>
<dbReference type="InterPro" id="IPR029055">
    <property type="entry name" value="Ntn_hydrolases_N"/>
</dbReference>
<evidence type="ECO:0000256" key="6">
    <source>
        <dbReference type="PIRSR" id="PIRSR600246-3"/>
    </source>
</evidence>
<evidence type="ECO:0000256" key="1">
    <source>
        <dbReference type="ARBA" id="ARBA00022670"/>
    </source>
</evidence>
<dbReference type="PATRIC" id="fig|1236046.6.peg.1058"/>
<dbReference type="GO" id="GO:0006508">
    <property type="term" value="P:proteolysis"/>
    <property type="evidence" value="ECO:0007669"/>
    <property type="project" value="UniProtKB-KW"/>
</dbReference>
<organism evidence="7 8">
    <name type="scientific">Mesotoga infera</name>
    <dbReference type="NCBI Taxonomy" id="1236046"/>
    <lineage>
        <taxon>Bacteria</taxon>
        <taxon>Thermotogati</taxon>
        <taxon>Thermotogota</taxon>
        <taxon>Thermotogae</taxon>
        <taxon>Kosmotogales</taxon>
        <taxon>Kosmotogaceae</taxon>
        <taxon>Mesotoga</taxon>
    </lineage>
</organism>
<dbReference type="Gene3D" id="3.60.20.30">
    <property type="entry name" value="(Glycosyl)asparaginase"/>
    <property type="match status" value="1"/>
</dbReference>
<feature type="site" description="Cleavage; by autolysis" evidence="6">
    <location>
        <begin position="174"/>
        <end position="175"/>
    </location>
</feature>
<dbReference type="AlphaFoldDB" id="A0A101GZ21"/>
<comment type="caution">
    <text evidence="7">The sequence shown here is derived from an EMBL/GenBank/DDBJ whole genome shotgun (WGS) entry which is preliminary data.</text>
</comment>
<keyword evidence="1" id="KW-0645">Protease</keyword>
<keyword evidence="3" id="KW-0068">Autocatalytic cleavage</keyword>
<evidence type="ECO:0000256" key="2">
    <source>
        <dbReference type="ARBA" id="ARBA00022801"/>
    </source>
</evidence>
<feature type="binding site" evidence="5">
    <location>
        <begin position="225"/>
        <end position="228"/>
    </location>
    <ligand>
        <name>substrate</name>
    </ligand>
</feature>
<evidence type="ECO:0000256" key="3">
    <source>
        <dbReference type="ARBA" id="ARBA00022813"/>
    </source>
</evidence>
<feature type="active site" description="Nucleophile" evidence="4">
    <location>
        <position position="175"/>
    </location>
</feature>
<evidence type="ECO:0000313" key="7">
    <source>
        <dbReference type="EMBL" id="KUK67063.1"/>
    </source>
</evidence>
<dbReference type="PANTHER" id="PTHR10188">
    <property type="entry name" value="L-ASPARAGINASE"/>
    <property type="match status" value="1"/>
</dbReference>
<dbReference type="InterPro" id="IPR000246">
    <property type="entry name" value="Peptidase_T2"/>
</dbReference>
<dbReference type="Proteomes" id="UP000054260">
    <property type="component" value="Unassembled WGS sequence"/>
</dbReference>
<reference evidence="8" key="1">
    <citation type="journal article" date="2015" name="MBio">
        <title>Genome-Resolved Metagenomic Analysis Reveals Roles for Candidate Phyla and Other Microbial Community Members in Biogeochemical Transformations in Oil Reservoirs.</title>
        <authorList>
            <person name="Hu P."/>
            <person name="Tom L."/>
            <person name="Singh A."/>
            <person name="Thomas B.C."/>
            <person name="Baker B.J."/>
            <person name="Piceno Y.M."/>
            <person name="Andersen G.L."/>
            <person name="Banfield J.F."/>
        </authorList>
    </citation>
    <scope>NUCLEOTIDE SEQUENCE [LARGE SCALE GENOMIC DNA]</scope>
</reference>
<protein>
    <submittedName>
        <fullName evidence="7">Asparaginase</fullName>
    </submittedName>
</protein>
<dbReference type="EMBL" id="LGGH01000133">
    <property type="protein sequence ID" value="KUK67063.1"/>
    <property type="molecule type" value="Genomic_DNA"/>
</dbReference>
<dbReference type="SUPFAM" id="SSF56235">
    <property type="entry name" value="N-terminal nucleophile aminohydrolases (Ntn hydrolases)"/>
    <property type="match status" value="1"/>
</dbReference>
<accession>A0A101GZ21</accession>
<dbReference type="PANTHER" id="PTHR10188:SF43">
    <property type="entry name" value="ASPARAGINASE (EUROFUNG)"/>
    <property type="match status" value="1"/>
</dbReference>